<gene>
    <name evidence="1" type="ORF">QNI16_07220</name>
</gene>
<proteinExistence type="predicted"/>
<dbReference type="EMBL" id="JASJOS010000003">
    <property type="protein sequence ID" value="MDJ1480269.1"/>
    <property type="molecule type" value="Genomic_DNA"/>
</dbReference>
<comment type="caution">
    <text evidence="1">The sequence shown here is derived from an EMBL/GenBank/DDBJ whole genome shotgun (WGS) entry which is preliminary data.</text>
</comment>
<sequence>MSDTVKPEQEIYNFNHHYRDTLCRALGLAQVLTIGADPETITLLVKQLEQLDEKTKWLNEYADKLANRLAQVSQSEEVLRNALASIQERLNQGIKEQNK</sequence>
<protein>
    <submittedName>
        <fullName evidence="1">Uncharacterized protein</fullName>
    </submittedName>
</protein>
<accession>A0AAE3U512</accession>
<dbReference type="Proteomes" id="UP001241110">
    <property type="component" value="Unassembled WGS sequence"/>
</dbReference>
<organism evidence="1 2">
    <name type="scientific">Xanthocytophaga flava</name>
    <dbReference type="NCBI Taxonomy" id="3048013"/>
    <lineage>
        <taxon>Bacteria</taxon>
        <taxon>Pseudomonadati</taxon>
        <taxon>Bacteroidota</taxon>
        <taxon>Cytophagia</taxon>
        <taxon>Cytophagales</taxon>
        <taxon>Rhodocytophagaceae</taxon>
        <taxon>Xanthocytophaga</taxon>
    </lineage>
</organism>
<dbReference type="RefSeq" id="WP_313976841.1">
    <property type="nucleotide sequence ID" value="NZ_JASJOS010000003.1"/>
</dbReference>
<reference evidence="1" key="1">
    <citation type="submission" date="2023-05" db="EMBL/GenBank/DDBJ databases">
        <authorList>
            <person name="Zhang X."/>
        </authorList>
    </citation>
    <scope>NUCLEOTIDE SEQUENCE</scope>
    <source>
        <strain evidence="1">YF14B1</strain>
    </source>
</reference>
<name>A0AAE3U512_9BACT</name>
<evidence type="ECO:0000313" key="2">
    <source>
        <dbReference type="Proteomes" id="UP001241110"/>
    </source>
</evidence>
<evidence type="ECO:0000313" key="1">
    <source>
        <dbReference type="EMBL" id="MDJ1480269.1"/>
    </source>
</evidence>
<dbReference type="AlphaFoldDB" id="A0AAE3U512"/>